<keyword evidence="3" id="KW-1185">Reference proteome</keyword>
<comment type="caution">
    <text evidence="2">The sequence shown here is derived from an EMBL/GenBank/DDBJ whole genome shotgun (WGS) entry which is preliminary data.</text>
</comment>
<feature type="signal peptide" evidence="1">
    <location>
        <begin position="1"/>
        <end position="17"/>
    </location>
</feature>
<gene>
    <name evidence="2" type="ORF">CTEN210_13300</name>
</gene>
<keyword evidence="1" id="KW-0732">Signal</keyword>
<organism evidence="2 3">
    <name type="scientific">Chaetoceros tenuissimus</name>
    <dbReference type="NCBI Taxonomy" id="426638"/>
    <lineage>
        <taxon>Eukaryota</taxon>
        <taxon>Sar</taxon>
        <taxon>Stramenopiles</taxon>
        <taxon>Ochrophyta</taxon>
        <taxon>Bacillariophyta</taxon>
        <taxon>Coscinodiscophyceae</taxon>
        <taxon>Chaetocerotophycidae</taxon>
        <taxon>Chaetocerotales</taxon>
        <taxon>Chaetocerotaceae</taxon>
        <taxon>Chaetoceros</taxon>
    </lineage>
</organism>
<sequence>MFRNLFVIALIIACANALSIAGVRKTIDGATKENFSAVTAEVEPFLLNDAGVTFHSKSLRRLNTKAKAFGLELPENYAKAAKCTEARRAKQDAFVKAKIEEAAEAAAEAAEEEAPAEE</sequence>
<accession>A0AAD3HBA7</accession>
<dbReference type="EMBL" id="BLLK01000056">
    <property type="protein sequence ID" value="GFH56824.1"/>
    <property type="molecule type" value="Genomic_DNA"/>
</dbReference>
<dbReference type="Proteomes" id="UP001054902">
    <property type="component" value="Unassembled WGS sequence"/>
</dbReference>
<feature type="chain" id="PRO_5041920806" evidence="1">
    <location>
        <begin position="18"/>
        <end position="118"/>
    </location>
</feature>
<name>A0AAD3HBA7_9STRA</name>
<dbReference type="AlphaFoldDB" id="A0AAD3HBA7"/>
<reference evidence="2 3" key="1">
    <citation type="journal article" date="2021" name="Sci. Rep.">
        <title>The genome of the diatom Chaetoceros tenuissimus carries an ancient integrated fragment of an extant virus.</title>
        <authorList>
            <person name="Hongo Y."/>
            <person name="Kimura K."/>
            <person name="Takaki Y."/>
            <person name="Yoshida Y."/>
            <person name="Baba S."/>
            <person name="Kobayashi G."/>
            <person name="Nagasaki K."/>
            <person name="Hano T."/>
            <person name="Tomaru Y."/>
        </authorList>
    </citation>
    <scope>NUCLEOTIDE SEQUENCE [LARGE SCALE GENOMIC DNA]</scope>
    <source>
        <strain evidence="2 3">NIES-3715</strain>
    </source>
</reference>
<proteinExistence type="predicted"/>
<evidence type="ECO:0000256" key="1">
    <source>
        <dbReference type="SAM" id="SignalP"/>
    </source>
</evidence>
<evidence type="ECO:0000313" key="3">
    <source>
        <dbReference type="Proteomes" id="UP001054902"/>
    </source>
</evidence>
<protein>
    <submittedName>
        <fullName evidence="2">Uncharacterized protein</fullName>
    </submittedName>
</protein>
<evidence type="ECO:0000313" key="2">
    <source>
        <dbReference type="EMBL" id="GFH56824.1"/>
    </source>
</evidence>